<reference evidence="2 3" key="1">
    <citation type="journal article" date="2018" name="Sci. Rep.">
        <title>Genomic signatures of local adaptation to the degree of environmental predictability in rotifers.</title>
        <authorList>
            <person name="Franch-Gras L."/>
            <person name="Hahn C."/>
            <person name="Garcia-Roger E.M."/>
            <person name="Carmona M.J."/>
            <person name="Serra M."/>
            <person name="Gomez A."/>
        </authorList>
    </citation>
    <scope>NUCLEOTIDE SEQUENCE [LARGE SCALE GENOMIC DNA]</scope>
    <source>
        <strain evidence="2">HYR1</strain>
    </source>
</reference>
<accession>A0A3M7S0K6</accession>
<keyword evidence="1" id="KW-0472">Membrane</keyword>
<dbReference type="EMBL" id="REGN01002251">
    <property type="protein sequence ID" value="RNA29282.1"/>
    <property type="molecule type" value="Genomic_DNA"/>
</dbReference>
<proteinExistence type="predicted"/>
<comment type="caution">
    <text evidence="2">The sequence shown here is derived from an EMBL/GenBank/DDBJ whole genome shotgun (WGS) entry which is preliminary data.</text>
</comment>
<evidence type="ECO:0000313" key="2">
    <source>
        <dbReference type="EMBL" id="RNA29282.1"/>
    </source>
</evidence>
<evidence type="ECO:0000256" key="1">
    <source>
        <dbReference type="SAM" id="Phobius"/>
    </source>
</evidence>
<gene>
    <name evidence="2" type="ORF">BpHYR1_051641</name>
</gene>
<protein>
    <submittedName>
        <fullName evidence="2">Uncharacterized protein</fullName>
    </submittedName>
</protein>
<name>A0A3M7S0K6_BRAPC</name>
<keyword evidence="3" id="KW-1185">Reference proteome</keyword>
<feature type="transmembrane region" description="Helical" evidence="1">
    <location>
        <begin position="44"/>
        <end position="62"/>
    </location>
</feature>
<sequence length="126" mass="15386">MIINAYFLSNKWYKQNTLYRLFRPKKGRNLSPFMLLAAFYQDSLKYYLPIFLLFSGLFSYLIKFSSTKKHLIRHIRVLGQTFFSKSAQHLNQIMKKNVNPRIRLNYTYNKYDKRPSRKDCRQWSLR</sequence>
<dbReference type="Proteomes" id="UP000276133">
    <property type="component" value="Unassembled WGS sequence"/>
</dbReference>
<evidence type="ECO:0000313" key="3">
    <source>
        <dbReference type="Proteomes" id="UP000276133"/>
    </source>
</evidence>
<dbReference type="AlphaFoldDB" id="A0A3M7S0K6"/>
<keyword evidence="1" id="KW-0812">Transmembrane</keyword>
<keyword evidence="1" id="KW-1133">Transmembrane helix</keyword>
<organism evidence="2 3">
    <name type="scientific">Brachionus plicatilis</name>
    <name type="common">Marine rotifer</name>
    <name type="synonym">Brachionus muelleri</name>
    <dbReference type="NCBI Taxonomy" id="10195"/>
    <lineage>
        <taxon>Eukaryota</taxon>
        <taxon>Metazoa</taxon>
        <taxon>Spiralia</taxon>
        <taxon>Gnathifera</taxon>
        <taxon>Rotifera</taxon>
        <taxon>Eurotatoria</taxon>
        <taxon>Monogononta</taxon>
        <taxon>Pseudotrocha</taxon>
        <taxon>Ploima</taxon>
        <taxon>Brachionidae</taxon>
        <taxon>Brachionus</taxon>
    </lineage>
</organism>